<dbReference type="RefSeq" id="WP_017739760.1">
    <property type="nucleotide sequence ID" value="NZ_KQ976354.1"/>
</dbReference>
<proteinExistence type="predicted"/>
<keyword evidence="2" id="KW-1185">Reference proteome</keyword>
<dbReference type="OrthoDB" id="428513at2"/>
<protein>
    <submittedName>
        <fullName evidence="1">Uncharacterized protein</fullName>
    </submittedName>
</protein>
<dbReference type="EMBL" id="ANNX02000026">
    <property type="protein sequence ID" value="KYC40916.1"/>
    <property type="molecule type" value="Genomic_DNA"/>
</dbReference>
<reference evidence="1 2" key="1">
    <citation type="journal article" date="2013" name="Genome Biol. Evol.">
        <title>Genomes of Stigonematalean cyanobacteria (subsection V) and the evolution of oxygenic photosynthesis from prokaryotes to plastids.</title>
        <authorList>
            <person name="Dagan T."/>
            <person name="Roettger M."/>
            <person name="Stucken K."/>
            <person name="Landan G."/>
            <person name="Koch R."/>
            <person name="Major P."/>
            <person name="Gould S.B."/>
            <person name="Goremykin V.V."/>
            <person name="Rippka R."/>
            <person name="Tandeau de Marsac N."/>
            <person name="Gugger M."/>
            <person name="Lockhart P.J."/>
            <person name="Allen J.F."/>
            <person name="Brune I."/>
            <person name="Maus I."/>
            <person name="Puhler A."/>
            <person name="Martin W.F."/>
        </authorList>
    </citation>
    <scope>NUCLEOTIDE SEQUENCE [LARGE SCALE GENOMIC DNA]</scope>
    <source>
        <strain evidence="1 2">PCC 7110</strain>
    </source>
</reference>
<evidence type="ECO:0000313" key="1">
    <source>
        <dbReference type="EMBL" id="KYC40916.1"/>
    </source>
</evidence>
<gene>
    <name evidence="1" type="ORF">WA1_25205</name>
</gene>
<sequence length="64" mass="7297">MPNFKEMSIAELKEYLSTHRHDDKAFSAALGELITRNRGALRYPANLPLEDVGKIIQEKLNQVD</sequence>
<organism evidence="1 2">
    <name type="scientific">Scytonema hofmannii PCC 7110</name>
    <dbReference type="NCBI Taxonomy" id="128403"/>
    <lineage>
        <taxon>Bacteria</taxon>
        <taxon>Bacillati</taxon>
        <taxon>Cyanobacteriota</taxon>
        <taxon>Cyanophyceae</taxon>
        <taxon>Nostocales</taxon>
        <taxon>Scytonemataceae</taxon>
        <taxon>Scytonema</taxon>
    </lineage>
</organism>
<evidence type="ECO:0000313" key="2">
    <source>
        <dbReference type="Proteomes" id="UP000076925"/>
    </source>
</evidence>
<dbReference type="Pfam" id="PF21826">
    <property type="entry name" value="DUF6887"/>
    <property type="match status" value="1"/>
</dbReference>
<dbReference type="InterPro" id="IPR054053">
    <property type="entry name" value="DUF6887"/>
</dbReference>
<accession>A0A139X8B1</accession>
<dbReference type="Proteomes" id="UP000076925">
    <property type="component" value="Unassembled WGS sequence"/>
</dbReference>
<name>A0A139X8B1_9CYAN</name>
<dbReference type="AlphaFoldDB" id="A0A139X8B1"/>
<comment type="caution">
    <text evidence="1">The sequence shown here is derived from an EMBL/GenBank/DDBJ whole genome shotgun (WGS) entry which is preliminary data.</text>
</comment>